<evidence type="ECO:0000256" key="2">
    <source>
        <dbReference type="ARBA" id="ARBA00023242"/>
    </source>
</evidence>
<dbReference type="SUPFAM" id="SSF48452">
    <property type="entry name" value="TPR-like"/>
    <property type="match status" value="1"/>
</dbReference>
<feature type="region of interest" description="Disordered" evidence="4">
    <location>
        <begin position="1"/>
        <end position="26"/>
    </location>
</feature>
<feature type="domain" description="Suppressor of forked" evidence="5">
    <location>
        <begin position="37"/>
        <end position="118"/>
    </location>
</feature>
<evidence type="ECO:0000313" key="7">
    <source>
        <dbReference type="Proteomes" id="UP000298061"/>
    </source>
</evidence>
<dbReference type="EMBL" id="SFCI01000159">
    <property type="protein sequence ID" value="TFY81937.1"/>
    <property type="molecule type" value="Genomic_DNA"/>
</dbReference>
<organism evidence="6 7">
    <name type="scientific">Hericium alpestre</name>
    <dbReference type="NCBI Taxonomy" id="135208"/>
    <lineage>
        <taxon>Eukaryota</taxon>
        <taxon>Fungi</taxon>
        <taxon>Dikarya</taxon>
        <taxon>Basidiomycota</taxon>
        <taxon>Agaricomycotina</taxon>
        <taxon>Agaricomycetes</taxon>
        <taxon>Russulales</taxon>
        <taxon>Hericiaceae</taxon>
        <taxon>Hericium</taxon>
    </lineage>
</organism>
<dbReference type="PANTHER" id="PTHR19980">
    <property type="entry name" value="RNA CLEAVAGE STIMULATION FACTOR"/>
    <property type="match status" value="1"/>
</dbReference>
<dbReference type="Proteomes" id="UP000298061">
    <property type="component" value="Unassembled WGS sequence"/>
</dbReference>
<dbReference type="InterPro" id="IPR011990">
    <property type="entry name" value="TPR-like_helical_dom_sf"/>
</dbReference>
<evidence type="ECO:0000313" key="6">
    <source>
        <dbReference type="EMBL" id="TFY81937.1"/>
    </source>
</evidence>
<dbReference type="GO" id="GO:0180010">
    <property type="term" value="P:co-transcriptional mRNA 3'-end processing, cleavage and polyadenylation pathway"/>
    <property type="evidence" value="ECO:0007669"/>
    <property type="project" value="UniProtKB-UniRule"/>
</dbReference>
<comment type="function">
    <text evidence="3">Component of the cleavage factor IA (CFIA) complex, which is involved in the endonucleolytic cleavage during polyadenylation-dependent pre-mRNA 3'-end formation.</text>
</comment>
<keyword evidence="2 3" id="KW-0539">Nucleus</keyword>
<keyword evidence="3" id="KW-0963">Cytoplasm</keyword>
<keyword evidence="7" id="KW-1185">Reference proteome</keyword>
<feature type="compositionally biased region" description="Polar residues" evidence="4">
    <location>
        <begin position="1"/>
        <end position="25"/>
    </location>
</feature>
<dbReference type="GO" id="GO:0005737">
    <property type="term" value="C:cytoplasm"/>
    <property type="evidence" value="ECO:0007669"/>
    <property type="project" value="UniProtKB-SubCell"/>
</dbReference>
<proteinExistence type="predicted"/>
<gene>
    <name evidence="6" type="ORF">EWM64_g2077</name>
</gene>
<evidence type="ECO:0000259" key="5">
    <source>
        <dbReference type="Pfam" id="PF05843"/>
    </source>
</evidence>
<sequence>MRTPDAATNNNDAGQGLNQQSSHSQMMKGGVQIIWQASGDKRAKSKELIECRREYGLVWTMYLHFARHAEGMKSSRTKFCKARGEKWTPWEVYESAVLTEYHDMKDTGIARRIFEKGMEIL</sequence>
<evidence type="ECO:0000256" key="1">
    <source>
        <dbReference type="ARBA" id="ARBA00022737"/>
    </source>
</evidence>
<protein>
    <recommendedName>
        <fullName evidence="3">mRNA 3'-end-processing protein RNA14</fullName>
    </recommendedName>
</protein>
<dbReference type="InterPro" id="IPR045243">
    <property type="entry name" value="Rna14-like"/>
</dbReference>
<dbReference type="InterPro" id="IPR008847">
    <property type="entry name" value="Suf"/>
</dbReference>
<dbReference type="STRING" id="135208.A0A4Z0A6G1"/>
<dbReference type="GO" id="GO:0003729">
    <property type="term" value="F:mRNA binding"/>
    <property type="evidence" value="ECO:0007669"/>
    <property type="project" value="TreeGrafter"/>
</dbReference>
<reference evidence="6 7" key="1">
    <citation type="submission" date="2019-02" db="EMBL/GenBank/DDBJ databases">
        <title>Genome sequencing of the rare red list fungi Hericium alpestre (H. flagellum).</title>
        <authorList>
            <person name="Buettner E."/>
            <person name="Kellner H."/>
        </authorList>
    </citation>
    <scope>NUCLEOTIDE SEQUENCE [LARGE SCALE GENOMIC DNA]</scope>
    <source>
        <strain evidence="6 7">DSM 108284</strain>
    </source>
</reference>
<dbReference type="Gene3D" id="1.25.40.1040">
    <property type="match status" value="1"/>
</dbReference>
<comment type="subcellular location">
    <subcellularLocation>
        <location evidence="3">Nucleus</location>
    </subcellularLocation>
    <subcellularLocation>
        <location evidence="3">Cytoplasm</location>
    </subcellularLocation>
    <text evidence="3">Nucleus and/or cytoplasm.</text>
</comment>
<evidence type="ECO:0000256" key="3">
    <source>
        <dbReference type="RuleBase" id="RU369035"/>
    </source>
</evidence>
<dbReference type="OrthoDB" id="3268618at2759"/>
<dbReference type="GO" id="GO:0005634">
    <property type="term" value="C:nucleus"/>
    <property type="evidence" value="ECO:0007669"/>
    <property type="project" value="UniProtKB-SubCell"/>
</dbReference>
<dbReference type="Pfam" id="PF05843">
    <property type="entry name" value="Suf"/>
    <property type="match status" value="1"/>
</dbReference>
<accession>A0A4Z0A6G1</accession>
<keyword evidence="3" id="KW-0507">mRNA processing</keyword>
<dbReference type="AlphaFoldDB" id="A0A4Z0A6G1"/>
<dbReference type="PANTHER" id="PTHR19980:SF0">
    <property type="entry name" value="CLEAVAGE STIMULATION FACTOR SUBUNIT 3"/>
    <property type="match status" value="1"/>
</dbReference>
<keyword evidence="1" id="KW-0677">Repeat</keyword>
<evidence type="ECO:0000256" key="4">
    <source>
        <dbReference type="SAM" id="MobiDB-lite"/>
    </source>
</evidence>
<comment type="caution">
    <text evidence="6">The sequence shown here is derived from an EMBL/GenBank/DDBJ whole genome shotgun (WGS) entry which is preliminary data.</text>
</comment>
<name>A0A4Z0A6G1_9AGAM</name>